<protein>
    <recommendedName>
        <fullName evidence="4">PH domain-containing protein</fullName>
    </recommendedName>
</protein>
<evidence type="ECO:0008006" key="4">
    <source>
        <dbReference type="Google" id="ProtNLM"/>
    </source>
</evidence>
<dbReference type="EMBL" id="CP062222">
    <property type="protein sequence ID" value="QTC91893.1"/>
    <property type="molecule type" value="Genomic_DNA"/>
</dbReference>
<accession>A0A975C105</accession>
<evidence type="ECO:0000313" key="2">
    <source>
        <dbReference type="EMBL" id="QTC91893.1"/>
    </source>
</evidence>
<sequence length="163" mass="18759">MAQDLTLPVRRLPLVRWPYGLMLPALALFEAFLWWQGQPWYGLIWTPIMVISVWLLIRPPELVLTAKGFFYGRKGFWEPAFFRWIDIQELFLAAERVGLQEMRGAIGWTFRPEARRKGPVGFLLRGMGLDGVIQWTRAPAAEVLALMETYRAAALAEADRTLP</sequence>
<dbReference type="Proteomes" id="UP000663918">
    <property type="component" value="Chromosome"/>
</dbReference>
<dbReference type="RefSeq" id="WP_207871102.1">
    <property type="nucleotide sequence ID" value="NZ_CP062222.1"/>
</dbReference>
<feature type="transmembrane region" description="Helical" evidence="1">
    <location>
        <begin position="17"/>
        <end position="34"/>
    </location>
</feature>
<feature type="transmembrane region" description="Helical" evidence="1">
    <location>
        <begin position="40"/>
        <end position="57"/>
    </location>
</feature>
<keyword evidence="3" id="KW-1185">Reference proteome</keyword>
<keyword evidence="1" id="KW-0472">Membrane</keyword>
<dbReference type="AlphaFoldDB" id="A0A975C105"/>
<evidence type="ECO:0000256" key="1">
    <source>
        <dbReference type="SAM" id="Phobius"/>
    </source>
</evidence>
<gene>
    <name evidence="2" type="ORF">IFJ75_02900</name>
</gene>
<keyword evidence="1" id="KW-0812">Transmembrane</keyword>
<dbReference type="KEGG" id="bgoe:IFJ75_02900"/>
<keyword evidence="1" id="KW-1133">Transmembrane helix</keyword>
<reference evidence="2" key="1">
    <citation type="submission" date="2020-09" db="EMBL/GenBank/DDBJ databases">
        <title>Brevundimonas sp. LVF2 isolated from a puddle in Goettingen, Germany.</title>
        <authorList>
            <person name="Friedrich I."/>
            <person name="Klassen A."/>
            <person name="Hannes N."/>
            <person name="Schneider D."/>
            <person name="Hertel R."/>
            <person name="Daniel R."/>
        </authorList>
    </citation>
    <scope>NUCLEOTIDE SEQUENCE</scope>
    <source>
        <strain evidence="2">LVF2</strain>
    </source>
</reference>
<evidence type="ECO:0000313" key="3">
    <source>
        <dbReference type="Proteomes" id="UP000663918"/>
    </source>
</evidence>
<name>A0A975C105_9CAUL</name>
<organism evidence="2 3">
    <name type="scientific">Brevundimonas goettingensis</name>
    <dbReference type="NCBI Taxonomy" id="2774190"/>
    <lineage>
        <taxon>Bacteria</taxon>
        <taxon>Pseudomonadati</taxon>
        <taxon>Pseudomonadota</taxon>
        <taxon>Alphaproteobacteria</taxon>
        <taxon>Caulobacterales</taxon>
        <taxon>Caulobacteraceae</taxon>
        <taxon>Brevundimonas</taxon>
    </lineage>
</organism>
<proteinExistence type="predicted"/>